<keyword evidence="4" id="KW-1185">Reference proteome</keyword>
<feature type="chain" id="PRO_5045371445" description="Lipoprotein" evidence="2">
    <location>
        <begin position="29"/>
        <end position="192"/>
    </location>
</feature>
<evidence type="ECO:0000313" key="3">
    <source>
        <dbReference type="EMBL" id="MDT0462463.1"/>
    </source>
</evidence>
<keyword evidence="2" id="KW-0732">Signal</keyword>
<reference evidence="4" key="1">
    <citation type="submission" date="2023-07" db="EMBL/GenBank/DDBJ databases">
        <title>30 novel species of actinomycetes from the DSMZ collection.</title>
        <authorList>
            <person name="Nouioui I."/>
        </authorList>
    </citation>
    <scope>NUCLEOTIDE SEQUENCE [LARGE SCALE GENOMIC DNA]</scope>
    <source>
        <strain evidence="4">DSM 41699</strain>
    </source>
</reference>
<protein>
    <recommendedName>
        <fullName evidence="5">Lipoprotein</fullName>
    </recommendedName>
</protein>
<dbReference type="RefSeq" id="WP_311692441.1">
    <property type="nucleotide sequence ID" value="NZ_JAVREY010000004.1"/>
</dbReference>
<evidence type="ECO:0000256" key="1">
    <source>
        <dbReference type="SAM" id="MobiDB-lite"/>
    </source>
</evidence>
<accession>A0ABU2TNF5</accession>
<name>A0ABU2TNF5_9ACTN</name>
<gene>
    <name evidence="3" type="ORF">RM764_05485</name>
</gene>
<feature type="signal peptide" evidence="2">
    <location>
        <begin position="1"/>
        <end position="28"/>
    </location>
</feature>
<dbReference type="PROSITE" id="PS51257">
    <property type="entry name" value="PROKAR_LIPOPROTEIN"/>
    <property type="match status" value="1"/>
</dbReference>
<sequence>MPRRAGASRRAPLGLGLACAAMSLSLVACTHGHSDGGGGPAPSGKSATPTGVSTRPRVRDEATGTAGTGRSVLAVPQLGGGDTVVGRRAPGGGSASIEFGEGRKGDALVVAVACEGRGRVRVAVRSIGTSFPLECRAGRVSSVLNEMALTGADQGGTVSVEASSAVRWSLTVGRSRSAPTPEVAIGTDGGGE</sequence>
<proteinExistence type="predicted"/>
<comment type="caution">
    <text evidence="3">The sequence shown here is derived from an EMBL/GenBank/DDBJ whole genome shotgun (WGS) entry which is preliminary data.</text>
</comment>
<evidence type="ECO:0000313" key="4">
    <source>
        <dbReference type="Proteomes" id="UP001183809"/>
    </source>
</evidence>
<dbReference type="Proteomes" id="UP001183809">
    <property type="component" value="Unassembled WGS sequence"/>
</dbReference>
<dbReference type="EMBL" id="JAVREY010000004">
    <property type="protein sequence ID" value="MDT0462463.1"/>
    <property type="molecule type" value="Genomic_DNA"/>
</dbReference>
<feature type="region of interest" description="Disordered" evidence="1">
    <location>
        <begin position="32"/>
        <end position="69"/>
    </location>
</feature>
<organism evidence="3 4">
    <name type="scientific">Streptomyces gibsoniae</name>
    <dbReference type="NCBI Taxonomy" id="3075529"/>
    <lineage>
        <taxon>Bacteria</taxon>
        <taxon>Bacillati</taxon>
        <taxon>Actinomycetota</taxon>
        <taxon>Actinomycetes</taxon>
        <taxon>Kitasatosporales</taxon>
        <taxon>Streptomycetaceae</taxon>
        <taxon>Streptomyces</taxon>
    </lineage>
</organism>
<evidence type="ECO:0000256" key="2">
    <source>
        <dbReference type="SAM" id="SignalP"/>
    </source>
</evidence>
<evidence type="ECO:0008006" key="5">
    <source>
        <dbReference type="Google" id="ProtNLM"/>
    </source>
</evidence>